<evidence type="ECO:0000313" key="12">
    <source>
        <dbReference type="EMBL" id="CAE7728121.1"/>
    </source>
</evidence>
<dbReference type="EMBL" id="CAJNIZ010045715">
    <property type="protein sequence ID" value="CAE7728121.1"/>
    <property type="molecule type" value="Genomic_DNA"/>
</dbReference>
<protein>
    <recommendedName>
        <fullName evidence="11">GPI mannosyltransferase 2</fullName>
        <ecNumber evidence="11">2.4.1.-</ecNumber>
    </recommendedName>
</protein>
<gene>
    <name evidence="12" type="primary">Pigv</name>
    <name evidence="12" type="ORF">SPIL2461_LOCUS20863</name>
</gene>
<keyword evidence="4 11" id="KW-0337">GPI-anchor biosynthesis</keyword>
<evidence type="ECO:0000256" key="1">
    <source>
        <dbReference type="ARBA" id="ARBA00004477"/>
    </source>
</evidence>
<name>A0A812XH38_SYMPI</name>
<feature type="transmembrane region" description="Helical" evidence="11">
    <location>
        <begin position="42"/>
        <end position="64"/>
    </location>
</feature>
<dbReference type="OrthoDB" id="10252502at2759"/>
<keyword evidence="7 11" id="KW-0812">Transmembrane</keyword>
<dbReference type="AlphaFoldDB" id="A0A812XH38"/>
<dbReference type="Pfam" id="PF04188">
    <property type="entry name" value="Mannosyl_trans2"/>
    <property type="match status" value="1"/>
</dbReference>
<evidence type="ECO:0000256" key="3">
    <source>
        <dbReference type="ARBA" id="ARBA00008698"/>
    </source>
</evidence>
<evidence type="ECO:0000256" key="7">
    <source>
        <dbReference type="ARBA" id="ARBA00022692"/>
    </source>
</evidence>
<feature type="transmembrane region" description="Helical" evidence="11">
    <location>
        <begin position="454"/>
        <end position="471"/>
    </location>
</feature>
<dbReference type="GO" id="GO:0004376">
    <property type="term" value="F:GPI mannosyltransferase activity"/>
    <property type="evidence" value="ECO:0007669"/>
    <property type="project" value="InterPro"/>
</dbReference>
<comment type="pathway">
    <text evidence="2 11">Glycolipid biosynthesis; glycosylphosphatidylinositol-anchor biosynthesis.</text>
</comment>
<dbReference type="Proteomes" id="UP000649617">
    <property type="component" value="Unassembled WGS sequence"/>
</dbReference>
<evidence type="ECO:0000256" key="4">
    <source>
        <dbReference type="ARBA" id="ARBA00022502"/>
    </source>
</evidence>
<dbReference type="EC" id="2.4.1.-" evidence="11"/>
<dbReference type="GO" id="GO:0006506">
    <property type="term" value="P:GPI anchor biosynthetic process"/>
    <property type="evidence" value="ECO:0007669"/>
    <property type="project" value="UniProtKB-UniPathway"/>
</dbReference>
<feature type="transmembrane region" description="Helical" evidence="11">
    <location>
        <begin position="264"/>
        <end position="285"/>
    </location>
</feature>
<feature type="transmembrane region" description="Helical" evidence="11">
    <location>
        <begin position="169"/>
        <end position="188"/>
    </location>
</feature>
<organism evidence="12 13">
    <name type="scientific">Symbiodinium pilosum</name>
    <name type="common">Dinoflagellate</name>
    <dbReference type="NCBI Taxonomy" id="2952"/>
    <lineage>
        <taxon>Eukaryota</taxon>
        <taxon>Sar</taxon>
        <taxon>Alveolata</taxon>
        <taxon>Dinophyceae</taxon>
        <taxon>Suessiales</taxon>
        <taxon>Symbiodiniaceae</taxon>
        <taxon>Symbiodinium</taxon>
    </lineage>
</organism>
<proteinExistence type="inferred from homology"/>
<feature type="transmembrane region" description="Helical" evidence="11">
    <location>
        <begin position="135"/>
        <end position="157"/>
    </location>
</feature>
<accession>A0A812XH38</accession>
<sequence length="474" mass="52287">MPNVKVRTPTADPASPKLIIRNTSAPEGKLRQARFGSPDYKVIRFAVISRAVVICLSILSDWAIPDHEPDPSVARSPGVSPWLRAFTRWDAARFVKIAQQGYLLEEDYAFMPVLPLAISGSVRLASMVLPEIGPVHFVAIGMMITNSCFVLAAWLLYRLGLLVLQDQLLAFRSAIVFCLSPAGVFYSTVYTESPFAACSFGGLFLLELNRPLLAAVFFGLGTGLRSNGMLNAGFLVYHCACTMLRDLQGGTEPLQVLITGAKRLGMLVLGVAISVGPFLAFQVYAIQKECYVKDACAEAEQCSISEQPPPWCQGSIPSVYMHVQKKYWQGGFLCYWQLKQLPNFALAAPALSLTALGVRHILLDFFGQLQHWAQVRSEDTPALRAATGICRAVLLCPLLPHALHWGLLATYLLLCANVQIVTRVLGSGCPVFHWFVASLLFSRRLHKTSWLLKCYLGVFNFVGIILHPNFLPWT</sequence>
<comment type="caution">
    <text evidence="12">The sequence shown here is derived from an EMBL/GenBank/DDBJ whole genome shotgun (WGS) entry which is preliminary data.</text>
</comment>
<dbReference type="InterPro" id="IPR007315">
    <property type="entry name" value="PIG-V/Gpi18"/>
</dbReference>
<evidence type="ECO:0000256" key="5">
    <source>
        <dbReference type="ARBA" id="ARBA00022676"/>
    </source>
</evidence>
<feature type="transmembrane region" description="Helical" evidence="11">
    <location>
        <begin position="388"/>
        <end position="414"/>
    </location>
</feature>
<evidence type="ECO:0000256" key="2">
    <source>
        <dbReference type="ARBA" id="ARBA00004687"/>
    </source>
</evidence>
<evidence type="ECO:0000256" key="6">
    <source>
        <dbReference type="ARBA" id="ARBA00022679"/>
    </source>
</evidence>
<keyword evidence="5 11" id="KW-0328">Glycosyltransferase</keyword>
<feature type="transmembrane region" description="Helical" evidence="11">
    <location>
        <begin position="346"/>
        <end position="367"/>
    </location>
</feature>
<comment type="function">
    <text evidence="11">Mannosyltransferase involved in glycosylphosphatidylinositol-anchor biosynthesis.</text>
</comment>
<keyword evidence="6 11" id="KW-0808">Transferase</keyword>
<keyword evidence="9 11" id="KW-1133">Transmembrane helix</keyword>
<comment type="similarity">
    <text evidence="3 11">Belongs to the PIGV family.</text>
</comment>
<dbReference type="UniPathway" id="UPA00196"/>
<evidence type="ECO:0000256" key="9">
    <source>
        <dbReference type="ARBA" id="ARBA00022989"/>
    </source>
</evidence>
<evidence type="ECO:0000256" key="8">
    <source>
        <dbReference type="ARBA" id="ARBA00022824"/>
    </source>
</evidence>
<feature type="transmembrane region" description="Helical" evidence="11">
    <location>
        <begin position="420"/>
        <end position="442"/>
    </location>
</feature>
<dbReference type="PANTHER" id="PTHR12468">
    <property type="entry name" value="GPI MANNOSYLTRANSFERASE 2"/>
    <property type="match status" value="1"/>
</dbReference>
<dbReference type="GO" id="GO:0005789">
    <property type="term" value="C:endoplasmic reticulum membrane"/>
    <property type="evidence" value="ECO:0007669"/>
    <property type="project" value="UniProtKB-SubCell"/>
</dbReference>
<keyword evidence="13" id="KW-1185">Reference proteome</keyword>
<keyword evidence="8 11" id="KW-0256">Endoplasmic reticulum</keyword>
<dbReference type="GO" id="GO:0031501">
    <property type="term" value="C:mannosyltransferase complex"/>
    <property type="evidence" value="ECO:0007669"/>
    <property type="project" value="TreeGrafter"/>
</dbReference>
<reference evidence="12" key="1">
    <citation type="submission" date="2021-02" db="EMBL/GenBank/DDBJ databases">
        <authorList>
            <person name="Dougan E. K."/>
            <person name="Rhodes N."/>
            <person name="Thang M."/>
            <person name="Chan C."/>
        </authorList>
    </citation>
    <scope>NUCLEOTIDE SEQUENCE</scope>
</reference>
<comment type="subcellular location">
    <subcellularLocation>
        <location evidence="1 11">Endoplasmic reticulum membrane</location>
        <topology evidence="1 11">Multi-pass membrane protein</topology>
    </subcellularLocation>
</comment>
<evidence type="ECO:0000256" key="10">
    <source>
        <dbReference type="ARBA" id="ARBA00023136"/>
    </source>
</evidence>
<dbReference type="PANTHER" id="PTHR12468:SF2">
    <property type="entry name" value="GPI MANNOSYLTRANSFERASE 2"/>
    <property type="match status" value="1"/>
</dbReference>
<keyword evidence="10 11" id="KW-0472">Membrane</keyword>
<dbReference type="GO" id="GO:0000009">
    <property type="term" value="F:alpha-1,6-mannosyltransferase activity"/>
    <property type="evidence" value="ECO:0007669"/>
    <property type="project" value="InterPro"/>
</dbReference>
<evidence type="ECO:0000313" key="13">
    <source>
        <dbReference type="Proteomes" id="UP000649617"/>
    </source>
</evidence>
<evidence type="ECO:0000256" key="11">
    <source>
        <dbReference type="RuleBase" id="RU363112"/>
    </source>
</evidence>